<evidence type="ECO:0000256" key="1">
    <source>
        <dbReference type="SAM" id="MobiDB-lite"/>
    </source>
</evidence>
<protein>
    <recommendedName>
        <fullName evidence="4">Protein TBATA</fullName>
    </recommendedName>
</protein>
<sequence length="296" mass="34115">MEREGERQREKEKHESERDKEREKGRDREAEDKAVDLAQSKCPMSSSAPWGSVILGEASGRHLALCRPGVIVQIRRERPASTQHRRFIGNVFRRGPDLPLAHCLSGASGNKSKSSLLSERWRDELKELAARIQCQEEAVRRHTQYSSQTGRIIPPSSKSYQRRSYSRSQTKTQPQVQLQDQELMVLELLCQILQTDSISTVQHWLLLAGQREKDHVESLLKHALDGMDLQNQDFRLYPHVPLQCNPGVDPTWPLSPQRNRFKHFHDPSCSRFRKLERPEVLQLVDADESKDETTAE</sequence>
<reference evidence="3" key="1">
    <citation type="submission" date="2024-04" db="EMBL/GenBank/DDBJ databases">
        <title>Salinicola lusitanus LLJ914,a marine bacterium isolated from the Okinawa Trough.</title>
        <authorList>
            <person name="Li J."/>
        </authorList>
    </citation>
    <scope>NUCLEOTIDE SEQUENCE [LARGE SCALE GENOMIC DNA]</scope>
</reference>
<feature type="region of interest" description="Disordered" evidence="1">
    <location>
        <begin position="141"/>
        <end position="174"/>
    </location>
</feature>
<keyword evidence="3" id="KW-1185">Reference proteome</keyword>
<dbReference type="PANTHER" id="PTHR33772:SF1">
    <property type="entry name" value="PROTEIN TBATA"/>
    <property type="match status" value="1"/>
</dbReference>
<dbReference type="Proteomes" id="UP001460270">
    <property type="component" value="Unassembled WGS sequence"/>
</dbReference>
<evidence type="ECO:0000313" key="2">
    <source>
        <dbReference type="EMBL" id="KAK7904632.1"/>
    </source>
</evidence>
<proteinExistence type="predicted"/>
<dbReference type="PANTHER" id="PTHR33772">
    <property type="entry name" value="THYMUS, BRAIN AND TESTES-ASSOCIATED"/>
    <property type="match status" value="1"/>
</dbReference>
<name>A0AAW0NXW4_9GOBI</name>
<dbReference type="EMBL" id="JBBPFD010000012">
    <property type="protein sequence ID" value="KAK7904632.1"/>
    <property type="molecule type" value="Genomic_DNA"/>
</dbReference>
<evidence type="ECO:0008006" key="4">
    <source>
        <dbReference type="Google" id="ProtNLM"/>
    </source>
</evidence>
<feature type="compositionally biased region" description="Basic and acidic residues" evidence="1">
    <location>
        <begin position="1"/>
        <end position="35"/>
    </location>
</feature>
<gene>
    <name evidence="2" type="ORF">WMY93_017239</name>
</gene>
<dbReference type="AlphaFoldDB" id="A0AAW0NXW4"/>
<organism evidence="2 3">
    <name type="scientific">Mugilogobius chulae</name>
    <name type="common">yellowstripe goby</name>
    <dbReference type="NCBI Taxonomy" id="88201"/>
    <lineage>
        <taxon>Eukaryota</taxon>
        <taxon>Metazoa</taxon>
        <taxon>Chordata</taxon>
        <taxon>Craniata</taxon>
        <taxon>Vertebrata</taxon>
        <taxon>Euteleostomi</taxon>
        <taxon>Actinopterygii</taxon>
        <taxon>Neopterygii</taxon>
        <taxon>Teleostei</taxon>
        <taxon>Neoteleostei</taxon>
        <taxon>Acanthomorphata</taxon>
        <taxon>Gobiaria</taxon>
        <taxon>Gobiiformes</taxon>
        <taxon>Gobioidei</taxon>
        <taxon>Gobiidae</taxon>
        <taxon>Gobionellinae</taxon>
        <taxon>Mugilogobius</taxon>
    </lineage>
</organism>
<comment type="caution">
    <text evidence="2">The sequence shown here is derived from an EMBL/GenBank/DDBJ whole genome shotgun (WGS) entry which is preliminary data.</text>
</comment>
<feature type="region of interest" description="Disordered" evidence="1">
    <location>
        <begin position="1"/>
        <end position="43"/>
    </location>
</feature>
<dbReference type="InterPro" id="IPR037394">
    <property type="entry name" value="TBATA-like"/>
</dbReference>
<dbReference type="Pfam" id="PF15256">
    <property type="entry name" value="SPATIAL"/>
    <property type="match status" value="1"/>
</dbReference>
<accession>A0AAW0NXW4</accession>
<evidence type="ECO:0000313" key="3">
    <source>
        <dbReference type="Proteomes" id="UP001460270"/>
    </source>
</evidence>